<dbReference type="InterPro" id="IPR037069">
    <property type="entry name" value="AcylCoA_DH/ox_N_sf"/>
</dbReference>
<dbReference type="InterPro" id="IPR013107">
    <property type="entry name" value="Acyl-CoA_DH_C"/>
</dbReference>
<dbReference type="InterPro" id="IPR046373">
    <property type="entry name" value="Acyl-CoA_Oxase/DH_mid-dom_sf"/>
</dbReference>
<dbReference type="PIRSF" id="PIRSF016578">
    <property type="entry name" value="HsaA"/>
    <property type="match status" value="1"/>
</dbReference>
<dbReference type="Pfam" id="PF02770">
    <property type="entry name" value="Acyl-CoA_dh_M"/>
    <property type="match status" value="1"/>
</dbReference>
<dbReference type="RefSeq" id="WP_205297103.1">
    <property type="nucleotide sequence ID" value="NZ_CP070372.1"/>
</dbReference>
<proteinExistence type="predicted"/>
<reference evidence="6 7" key="1">
    <citation type="submission" date="2021-02" db="EMBL/GenBank/DDBJ databases">
        <title>Paracoccus methylovroum sp.nov., a new methanol and methylamine utilizing methylotrophic denitrifer.</title>
        <authorList>
            <person name="Timsy T."/>
            <person name="Behrendt U."/>
            <person name="Ulrich A."/>
            <person name="Spanner T."/>
            <person name="Foesel B.U."/>
            <person name="Horn M.A."/>
            <person name="Kolb S."/>
        </authorList>
    </citation>
    <scope>NUCLEOTIDE SEQUENCE [LARGE SCALE GENOMIC DNA]</scope>
    <source>
        <strain evidence="6 7">H4-D09</strain>
        <plasmid evidence="6 7">p2</plasmid>
    </source>
</reference>
<evidence type="ECO:0000256" key="2">
    <source>
        <dbReference type="ARBA" id="ARBA00023002"/>
    </source>
</evidence>
<keyword evidence="7" id="KW-1185">Reference proteome</keyword>
<dbReference type="Gene3D" id="2.40.110.10">
    <property type="entry name" value="Butyryl-CoA Dehydrogenase, subunit A, domain 2"/>
    <property type="match status" value="1"/>
</dbReference>
<dbReference type="CDD" id="cd00567">
    <property type="entry name" value="ACAD"/>
    <property type="match status" value="1"/>
</dbReference>
<dbReference type="SUPFAM" id="SSF47203">
    <property type="entry name" value="Acyl-CoA dehydrogenase C-terminal domain-like"/>
    <property type="match status" value="1"/>
</dbReference>
<organism evidence="6 7">
    <name type="scientific">Paracoccus methylovorus</name>
    <dbReference type="NCBI Taxonomy" id="2812658"/>
    <lineage>
        <taxon>Bacteria</taxon>
        <taxon>Pseudomonadati</taxon>
        <taxon>Pseudomonadota</taxon>
        <taxon>Alphaproteobacteria</taxon>
        <taxon>Rhodobacterales</taxon>
        <taxon>Paracoccaceae</taxon>
        <taxon>Paracoccus</taxon>
    </lineage>
</organism>
<dbReference type="InterPro" id="IPR036250">
    <property type="entry name" value="AcylCo_DH-like_C"/>
</dbReference>
<dbReference type="Gene3D" id="1.20.140.10">
    <property type="entry name" value="Butyryl-CoA Dehydrogenase, subunit A, domain 3"/>
    <property type="match status" value="1"/>
</dbReference>
<evidence type="ECO:0000259" key="4">
    <source>
        <dbReference type="Pfam" id="PF02771"/>
    </source>
</evidence>
<gene>
    <name evidence="6" type="ORF">JWJ88_20840</name>
</gene>
<evidence type="ECO:0000313" key="7">
    <source>
        <dbReference type="Proteomes" id="UP000663629"/>
    </source>
</evidence>
<dbReference type="SUPFAM" id="SSF56645">
    <property type="entry name" value="Acyl-CoA dehydrogenase NM domain-like"/>
    <property type="match status" value="1"/>
</dbReference>
<evidence type="ECO:0000259" key="3">
    <source>
        <dbReference type="Pfam" id="PF02770"/>
    </source>
</evidence>
<feature type="domain" description="Acyl-CoA oxidase/dehydrogenase middle" evidence="3">
    <location>
        <begin position="126"/>
        <end position="216"/>
    </location>
</feature>
<geneLocation type="plasmid" evidence="6 7">
    <name>p2</name>
</geneLocation>
<keyword evidence="2" id="KW-0560">Oxidoreductase</keyword>
<name>A0ABX7JQS7_9RHOB</name>
<accession>A0ABX7JQS7</accession>
<dbReference type="InterPro" id="IPR006091">
    <property type="entry name" value="Acyl-CoA_Oxase/DH_mid-dom"/>
</dbReference>
<evidence type="ECO:0000256" key="1">
    <source>
        <dbReference type="ARBA" id="ARBA00022630"/>
    </source>
</evidence>
<sequence>MLMTTITTQLDEIETPQRLADEFGAAAAEDDRTASFPFRQVEALRENGLLALTAPQHLGGRGAGLGVAAQVIREIGRGDPAVGLVLVMQYAQLASLHRGRWPAGLVARVVREAATEGALINALRVEPELGTPMRGGLPATIARRTGDGWLLSGRKIYSTGSEGLRWGIVWARTDEDEARVGQFLVPMQAKGVRIVPTWDTLGLRASSSHEVRFDDVLLPLDHAADIRRPTEWAIRGDETSAWVNLLIAALYTGVAEAGRDWIVGFLKSRVPANLGKPLAELPRMQEAVGAIEERIAVNRRLIASAAEQADAERVPSASETGVIKHVATENAIAAVEGALKLAGNHGIARHNPLERHYRDVLCGRIHSPQEDSVLVVAGRAALGL</sequence>
<dbReference type="EMBL" id="CP070372">
    <property type="protein sequence ID" value="QRZ16219.1"/>
    <property type="molecule type" value="Genomic_DNA"/>
</dbReference>
<dbReference type="Gene3D" id="1.10.540.10">
    <property type="entry name" value="Acyl-CoA dehydrogenase/oxidase, N-terminal domain"/>
    <property type="match status" value="1"/>
</dbReference>
<dbReference type="Pfam" id="PF02771">
    <property type="entry name" value="Acyl-CoA_dh_N"/>
    <property type="match status" value="1"/>
</dbReference>
<dbReference type="InterPro" id="IPR052547">
    <property type="entry name" value="Mito_Isobutyryl-CoADH"/>
</dbReference>
<dbReference type="InterPro" id="IPR009100">
    <property type="entry name" value="AcylCoA_DH/oxidase_NM_dom_sf"/>
</dbReference>
<keyword evidence="1" id="KW-0285">Flavoprotein</keyword>
<feature type="domain" description="Acyl-CoA dehydrogenase/oxidase N-terminal" evidence="4">
    <location>
        <begin position="19"/>
        <end position="90"/>
    </location>
</feature>
<evidence type="ECO:0000259" key="5">
    <source>
        <dbReference type="Pfam" id="PF08028"/>
    </source>
</evidence>
<feature type="domain" description="Acyl-CoA dehydrogenase C-terminal" evidence="5">
    <location>
        <begin position="245"/>
        <end position="367"/>
    </location>
</feature>
<dbReference type="Pfam" id="PF08028">
    <property type="entry name" value="Acyl-CoA_dh_2"/>
    <property type="match status" value="1"/>
</dbReference>
<dbReference type="PANTHER" id="PTHR43831:SF1">
    <property type="entry name" value="ISOBUTYRYL-COA DEHYDROGENASE, MITOCHONDRIAL"/>
    <property type="match status" value="1"/>
</dbReference>
<dbReference type="InterPro" id="IPR013786">
    <property type="entry name" value="AcylCoA_DH/ox_N"/>
</dbReference>
<dbReference type="PANTHER" id="PTHR43831">
    <property type="entry name" value="ISOBUTYRYL-COA DEHYDROGENASE"/>
    <property type="match status" value="1"/>
</dbReference>
<evidence type="ECO:0000313" key="6">
    <source>
        <dbReference type="EMBL" id="QRZ16219.1"/>
    </source>
</evidence>
<keyword evidence="6" id="KW-0614">Plasmid</keyword>
<protein>
    <submittedName>
        <fullName evidence="6">Acyl-CoA/acyl-ACP dehydrogenase</fullName>
    </submittedName>
</protein>
<dbReference type="Proteomes" id="UP000663629">
    <property type="component" value="Plasmid p2"/>
</dbReference>